<dbReference type="Proteomes" id="UP000198531">
    <property type="component" value="Unassembled WGS sequence"/>
</dbReference>
<feature type="region of interest" description="Disordered" evidence="1">
    <location>
        <begin position="113"/>
        <end position="135"/>
    </location>
</feature>
<dbReference type="InterPro" id="IPR008972">
    <property type="entry name" value="Cupredoxin"/>
</dbReference>
<accession>A0A1I6I478</accession>
<protein>
    <submittedName>
        <fullName evidence="2">Uncharacterized protein</fullName>
    </submittedName>
</protein>
<reference evidence="3" key="1">
    <citation type="submission" date="2016-10" db="EMBL/GenBank/DDBJ databases">
        <authorList>
            <person name="Varghese N."/>
            <person name="Submissions S."/>
        </authorList>
    </citation>
    <scope>NUCLEOTIDE SEQUENCE [LARGE SCALE GENOMIC DNA]</scope>
    <source>
        <strain evidence="3">CGMCC 1.7736</strain>
    </source>
</reference>
<evidence type="ECO:0000256" key="1">
    <source>
        <dbReference type="SAM" id="MobiDB-lite"/>
    </source>
</evidence>
<keyword evidence="3" id="KW-1185">Reference proteome</keyword>
<dbReference type="RefSeq" id="WP_089808666.1">
    <property type="nucleotide sequence ID" value="NZ_FOYT01000002.1"/>
</dbReference>
<dbReference type="AlphaFoldDB" id="A0A1I6I478"/>
<organism evidence="2 3">
    <name type="scientific">Halogeometricum rufum</name>
    <dbReference type="NCBI Taxonomy" id="553469"/>
    <lineage>
        <taxon>Archaea</taxon>
        <taxon>Methanobacteriati</taxon>
        <taxon>Methanobacteriota</taxon>
        <taxon>Stenosarchaea group</taxon>
        <taxon>Halobacteria</taxon>
        <taxon>Halobacteriales</taxon>
        <taxon>Haloferacaceae</taxon>
        <taxon>Halogeometricum</taxon>
    </lineage>
</organism>
<dbReference type="SUPFAM" id="SSF49503">
    <property type="entry name" value="Cupredoxins"/>
    <property type="match status" value="1"/>
</dbReference>
<dbReference type="STRING" id="553469.SAMN04487947_2834"/>
<dbReference type="PROSITE" id="PS51257">
    <property type="entry name" value="PROKAR_LIPOPROTEIN"/>
    <property type="match status" value="1"/>
</dbReference>
<sequence length="166" mass="17620">MRRRALLRSLPFAAAVAAAGCLTAPRADPPSAPSAADVRRSDETFSLSASPARVPVGETVTFTLSNLTDERVTVGGDAWSVWRLDGETWTAAVTREDVTLDLLVATPGGAASWTLRPTPDATDDELGEGSPPRPVPLGPGRYWFLKRVAGGDDGTRYAVPFEVVEK</sequence>
<evidence type="ECO:0000313" key="3">
    <source>
        <dbReference type="Proteomes" id="UP000198531"/>
    </source>
</evidence>
<name>A0A1I6I478_9EURY</name>
<evidence type="ECO:0000313" key="2">
    <source>
        <dbReference type="EMBL" id="SFR61448.1"/>
    </source>
</evidence>
<proteinExistence type="predicted"/>
<dbReference type="EMBL" id="FOYT01000002">
    <property type="protein sequence ID" value="SFR61448.1"/>
    <property type="molecule type" value="Genomic_DNA"/>
</dbReference>
<gene>
    <name evidence="2" type="ORF">SAMN04487947_2834</name>
</gene>